<dbReference type="FunFam" id="1.10.3730.20:FF:000009">
    <property type="entry name" value="EamA family transporter"/>
    <property type="match status" value="1"/>
</dbReference>
<gene>
    <name evidence="4" type="ORF">GXM_08300</name>
</gene>
<evidence type="ECO:0000313" key="4">
    <source>
        <dbReference type="EMBL" id="QFS50806.1"/>
    </source>
</evidence>
<accession>A0A5P8WF42</accession>
<dbReference type="PANTHER" id="PTHR22911:SF137">
    <property type="entry name" value="SOLUTE CARRIER FAMILY 35 MEMBER G2-RELATED"/>
    <property type="match status" value="1"/>
</dbReference>
<protein>
    <submittedName>
        <fullName evidence="4">TC.BAT1, bacterial/archaeal transporter family protein</fullName>
    </submittedName>
</protein>
<keyword evidence="2" id="KW-0472">Membrane</keyword>
<dbReference type="Pfam" id="PF00892">
    <property type="entry name" value="EamA"/>
    <property type="match status" value="1"/>
</dbReference>
<dbReference type="InterPro" id="IPR037185">
    <property type="entry name" value="EmrE-like"/>
</dbReference>
<dbReference type="EMBL" id="CP045227">
    <property type="protein sequence ID" value="QFS50806.1"/>
    <property type="molecule type" value="Genomic_DNA"/>
</dbReference>
<evidence type="ECO:0000313" key="5">
    <source>
        <dbReference type="Proteomes" id="UP000326678"/>
    </source>
</evidence>
<dbReference type="AlphaFoldDB" id="A0A5P8WF42"/>
<keyword evidence="5" id="KW-1185">Reference proteome</keyword>
<feature type="transmembrane region" description="Helical" evidence="2">
    <location>
        <begin position="6"/>
        <end position="28"/>
    </location>
</feature>
<dbReference type="Gene3D" id="1.10.3730.20">
    <property type="match status" value="1"/>
</dbReference>
<dbReference type="GO" id="GO:0016020">
    <property type="term" value="C:membrane"/>
    <property type="evidence" value="ECO:0007669"/>
    <property type="project" value="InterPro"/>
</dbReference>
<dbReference type="InterPro" id="IPR000620">
    <property type="entry name" value="EamA_dom"/>
</dbReference>
<evidence type="ECO:0000256" key="1">
    <source>
        <dbReference type="ARBA" id="ARBA00007362"/>
    </source>
</evidence>
<comment type="similarity">
    <text evidence="1">Belongs to the EamA transporter family.</text>
</comment>
<keyword evidence="2" id="KW-0812">Transmembrane</keyword>
<dbReference type="Proteomes" id="UP000326678">
    <property type="component" value="Chromosome Gxm2"/>
</dbReference>
<dbReference type="PANTHER" id="PTHR22911">
    <property type="entry name" value="ACYL-MALONYL CONDENSING ENZYME-RELATED"/>
    <property type="match status" value="1"/>
</dbReference>
<dbReference type="SUPFAM" id="SSF103481">
    <property type="entry name" value="Multidrug resistance efflux transporter EmrE"/>
    <property type="match status" value="1"/>
</dbReference>
<evidence type="ECO:0000259" key="3">
    <source>
        <dbReference type="Pfam" id="PF00892"/>
    </source>
</evidence>
<feature type="transmembrane region" description="Helical" evidence="2">
    <location>
        <begin position="72"/>
        <end position="92"/>
    </location>
</feature>
<feature type="transmembrane region" description="Helical" evidence="2">
    <location>
        <begin position="99"/>
        <end position="119"/>
    </location>
</feature>
<dbReference type="KEGG" id="nsh:GXM_08300"/>
<sequence length="143" mass="15446">MENNTITWWIYALLSAGFAALTTIFAKIGVENVNSNLATAIRTVVILVVAWGIVFFQGNVVSLLAIPQKTMIFLLLSGVSTGLSWIFYFQALQAGKASLVAPIDKSSLVLVLLFSVIFLGEPLNWKIILGSSLVTMGTLVLIL</sequence>
<reference evidence="4 5" key="1">
    <citation type="submission" date="2019-10" db="EMBL/GenBank/DDBJ databases">
        <title>Genomic and transcriptomic insights into the perfect genentic adaptation of a filamentous nitrogen-fixing cyanobacterium to rice fields.</title>
        <authorList>
            <person name="Chen Z."/>
        </authorList>
    </citation>
    <scope>NUCLEOTIDE SEQUENCE [LARGE SCALE GENOMIC DNA]</scope>
    <source>
        <strain evidence="4">CCNUC1</strain>
    </source>
</reference>
<organism evidence="4 5">
    <name type="scientific">Nostoc sphaeroides CCNUC1</name>
    <dbReference type="NCBI Taxonomy" id="2653204"/>
    <lineage>
        <taxon>Bacteria</taxon>
        <taxon>Bacillati</taxon>
        <taxon>Cyanobacteriota</taxon>
        <taxon>Cyanophyceae</taxon>
        <taxon>Nostocales</taxon>
        <taxon>Nostocaceae</taxon>
        <taxon>Nostoc</taxon>
    </lineage>
</organism>
<feature type="transmembrane region" description="Helical" evidence="2">
    <location>
        <begin position="40"/>
        <end position="66"/>
    </location>
</feature>
<dbReference type="RefSeq" id="WP_152591627.1">
    <property type="nucleotide sequence ID" value="NZ_CP045227.1"/>
</dbReference>
<feature type="domain" description="EamA" evidence="3">
    <location>
        <begin position="8"/>
        <end position="142"/>
    </location>
</feature>
<proteinExistence type="inferred from homology"/>
<name>A0A5P8WF42_9NOSO</name>
<keyword evidence="2" id="KW-1133">Transmembrane helix</keyword>
<evidence type="ECO:0000256" key="2">
    <source>
        <dbReference type="SAM" id="Phobius"/>
    </source>
</evidence>